<dbReference type="EMBL" id="CP109134">
    <property type="protein sequence ID" value="WSD07603.1"/>
    <property type="molecule type" value="Genomic_DNA"/>
</dbReference>
<comment type="catalytic activity">
    <reaction evidence="5">
        <text>a 2'-deoxyadenosine in DNA + S-adenosyl-L-methionine = an N(6)-methyl-2'-deoxyadenosine in DNA + S-adenosyl-L-homocysteine + H(+)</text>
        <dbReference type="Rhea" id="RHEA:15197"/>
        <dbReference type="Rhea" id="RHEA-COMP:12418"/>
        <dbReference type="Rhea" id="RHEA-COMP:12419"/>
        <dbReference type="ChEBI" id="CHEBI:15378"/>
        <dbReference type="ChEBI" id="CHEBI:57856"/>
        <dbReference type="ChEBI" id="CHEBI:59789"/>
        <dbReference type="ChEBI" id="CHEBI:90615"/>
        <dbReference type="ChEBI" id="CHEBI:90616"/>
        <dbReference type="EC" id="2.1.1.72"/>
    </reaction>
</comment>
<dbReference type="Pfam" id="PF07669">
    <property type="entry name" value="Eco57I"/>
    <property type="match status" value="1"/>
</dbReference>
<dbReference type="PRINTS" id="PR00507">
    <property type="entry name" value="N12N6MTFRASE"/>
</dbReference>
<proteinExistence type="predicted"/>
<evidence type="ECO:0000313" key="10">
    <source>
        <dbReference type="Proteomes" id="UP001335325"/>
    </source>
</evidence>
<evidence type="ECO:0000259" key="7">
    <source>
        <dbReference type="Pfam" id="PF07669"/>
    </source>
</evidence>
<dbReference type="RefSeq" id="WP_326753633.1">
    <property type="nucleotide sequence ID" value="NZ_CP109134.1"/>
</dbReference>
<dbReference type="Gene3D" id="3.40.50.150">
    <property type="entry name" value="Vaccinia Virus protein VP39"/>
    <property type="match status" value="2"/>
</dbReference>
<dbReference type="GeneID" id="91544676"/>
<dbReference type="SUPFAM" id="SSF53335">
    <property type="entry name" value="S-adenosyl-L-methionine-dependent methyltransferases"/>
    <property type="match status" value="1"/>
</dbReference>
<gene>
    <name evidence="9" type="ORF">OIE73_18870</name>
</gene>
<dbReference type="PANTHER" id="PTHR33841">
    <property type="entry name" value="DNA METHYLTRANSFERASE YEEA-RELATED"/>
    <property type="match status" value="1"/>
</dbReference>
<evidence type="ECO:0000256" key="5">
    <source>
        <dbReference type="ARBA" id="ARBA00047942"/>
    </source>
</evidence>
<dbReference type="InterPro" id="IPR046820">
    <property type="entry name" value="MmeI_TRD"/>
</dbReference>
<evidence type="ECO:0000256" key="2">
    <source>
        <dbReference type="ARBA" id="ARBA00022603"/>
    </source>
</evidence>
<name>A0ABZ1GN42_9ACTN</name>
<evidence type="ECO:0000256" key="1">
    <source>
        <dbReference type="ARBA" id="ARBA00011900"/>
    </source>
</evidence>
<keyword evidence="3" id="KW-0808">Transferase</keyword>
<dbReference type="InterPro" id="IPR002052">
    <property type="entry name" value="DNA_methylase_N6_adenine_CS"/>
</dbReference>
<protein>
    <recommendedName>
        <fullName evidence="1">site-specific DNA-methyltransferase (adenine-specific)</fullName>
        <ecNumber evidence="1">2.1.1.72</ecNumber>
    </recommendedName>
</protein>
<evidence type="ECO:0000256" key="6">
    <source>
        <dbReference type="SAM" id="MobiDB-lite"/>
    </source>
</evidence>
<feature type="domain" description="Type II methyltransferase M.TaqI-like" evidence="7">
    <location>
        <begin position="672"/>
        <end position="973"/>
    </location>
</feature>
<dbReference type="EC" id="2.1.1.72" evidence="1"/>
<dbReference type="PROSITE" id="PS00092">
    <property type="entry name" value="N6_MTASE"/>
    <property type="match status" value="1"/>
</dbReference>
<dbReference type="Pfam" id="PF20466">
    <property type="entry name" value="MmeI_TRD"/>
    <property type="match status" value="1"/>
</dbReference>
<dbReference type="PANTHER" id="PTHR33841:SF1">
    <property type="entry name" value="DNA METHYLTRANSFERASE A"/>
    <property type="match status" value="1"/>
</dbReference>
<organism evidence="9 10">
    <name type="scientific">Streptomyces hirsutus</name>
    <dbReference type="NCBI Taxonomy" id="35620"/>
    <lineage>
        <taxon>Bacteria</taxon>
        <taxon>Bacillati</taxon>
        <taxon>Actinomycetota</taxon>
        <taxon>Actinomycetes</taxon>
        <taxon>Kitasatosporales</taxon>
        <taxon>Streptomycetaceae</taxon>
        <taxon>Streptomyces</taxon>
    </lineage>
</organism>
<evidence type="ECO:0000313" key="9">
    <source>
        <dbReference type="EMBL" id="WSD07603.1"/>
    </source>
</evidence>
<feature type="compositionally biased region" description="Basic residues" evidence="6">
    <location>
        <begin position="1363"/>
        <end position="1376"/>
    </location>
</feature>
<reference evidence="9 10" key="1">
    <citation type="submission" date="2022-10" db="EMBL/GenBank/DDBJ databases">
        <title>The complete genomes of actinobacterial strains from the NBC collection.</title>
        <authorList>
            <person name="Joergensen T.S."/>
            <person name="Alvarez Arevalo M."/>
            <person name="Sterndorff E.B."/>
            <person name="Faurdal D."/>
            <person name="Vuksanovic O."/>
            <person name="Mourched A.-S."/>
            <person name="Charusanti P."/>
            <person name="Shaw S."/>
            <person name="Blin K."/>
            <person name="Weber T."/>
        </authorList>
    </citation>
    <scope>NUCLEOTIDE SEQUENCE [LARGE SCALE GENOMIC DNA]</scope>
    <source>
        <strain evidence="9 10">NBC 01753</strain>
    </source>
</reference>
<dbReference type="InterPro" id="IPR011639">
    <property type="entry name" value="MethylTrfase_TaqI-like_dom"/>
</dbReference>
<accession>A0ABZ1GN42</accession>
<dbReference type="InterPro" id="IPR050953">
    <property type="entry name" value="N4_N6_ade-DNA_methylase"/>
</dbReference>
<evidence type="ECO:0000256" key="4">
    <source>
        <dbReference type="ARBA" id="ARBA00022691"/>
    </source>
</evidence>
<sequence>MPPVAPAARKKLPPKGSIPAPRKKLPPKGSVPAPAEQHEDWLRLLRPDGPFISLPELVKAFPQGLDTVPDDTWARLRQAWAEVREDPDLLRSSWERFVLTELLGWRAPGLREGAAIPESLRAGANTPDAVLLGPGQSGLAPRALFFRTDDWGGSLTRPQGDRPGLADRAAELCRARNVPLALLSNGREWALVHARPKEATTVAVFDADLWPEEPILARAFASLLTAGRVARPPVDAQGKPSDATAGLFARTADAQSDVTDTLGRQVREAVSLLVAELSRLDREENGRILDGVPAKDVYEGALTVMMRLVFLLYAEEQRLLPAEDALYKEAYAVGPLHKELETARNLHGDELGDSVEATWPRLLAVFAAIHGGSTHDRLWIPAYGGSLFDPSRFPWLVDARVTDRVVFEILDALLTLRSRKGFKGRERLSYKGLDVEQIGHVYEGLLEYGCHRADEPYVGVSFGRDKKYEAVLPLARLEEWAAAGALADEVAAAAGTKPPTVTTAQAKSGTITAELETACGNDASLVERAAAFTGLYGIDLRGEPKVWPAGSVVVVRSGNRRDTGTHYTPKALAEEIVEHTLAPLCYAPGPAERAEPGVWRAKSADELLKLRILDPAMGSGAFLVSACRYLSDRVVEAWLREDELPPEIARDVDRDDHEQLHQIARRLVADRCLYGVDRDQMAVELAKLSLWLVTLAKGRPFSFLDHALRCGDSLVGVIDVRQVKAFHLEWQDRQLSPEVARALDRTETLLSKAAELRRRIESTPVSDIRVVRDKADLLVKAEALSGKLRLAADAVVGAALAAEGISDEEASDISGEENVGGKRGAARFRDAKEDAKSRAYRNRLEAVAGLVATALEEGPGAEDAADRARGMVEGWLKGPRAEAVRPLHWPLEFPEVMGVGTAGGFDAVVGNPPFVGGLKITSALGQNYREYLVNRIGGGKRGSADLCSYFLLRNLSLAPGRRTGIIATNTIAQGDTREIGLDQATENGWTLYRAVKSQPWSGSASVIVSLLWLTGTVNEDETPILDGSEIRGITPSLNPASRASGTPYRLVANEGQSYIGSFVLGKGFVLDPEEANALITKDAKNAEVLFPYLIGKDLNQRPGATASRWVINFHDWPQEKAAEYADVFEIVERDVKPERAKNNNKQRREIWWRFTRPTIELYEAIANLEKVVVIALVSSTVMPFRVPANQVLAHKLGAFTTDSTAQLAILSSSFHVSWAWKYSATMKDDLNYSPTDVYETFPRPGETKQLYTAGAALEAAQRALMSTKGIGLTSLYKLVHIESETDPEIEAIRHVHVATDQAVAEAYGWTELDLAHGFHTTPQGVRFTIAPQVQTEILDRLLELNHASYKEELKKGLHTPEAKRRRAAARKAKARATARNPQRSTKDFADDGLSPDPDALF</sequence>
<feature type="region of interest" description="Disordered" evidence="6">
    <location>
        <begin position="1354"/>
        <end position="1401"/>
    </location>
</feature>
<evidence type="ECO:0000256" key="3">
    <source>
        <dbReference type="ARBA" id="ARBA00022679"/>
    </source>
</evidence>
<dbReference type="InterPro" id="IPR029063">
    <property type="entry name" value="SAM-dependent_MTases_sf"/>
</dbReference>
<evidence type="ECO:0000259" key="8">
    <source>
        <dbReference type="Pfam" id="PF20466"/>
    </source>
</evidence>
<feature type="region of interest" description="Disordered" evidence="6">
    <location>
        <begin position="1"/>
        <end position="36"/>
    </location>
</feature>
<feature type="domain" description="MmeI-like target recognition" evidence="8">
    <location>
        <begin position="1065"/>
        <end position="1244"/>
    </location>
</feature>
<keyword evidence="4" id="KW-0949">S-adenosyl-L-methionine</keyword>
<dbReference type="Proteomes" id="UP001335325">
    <property type="component" value="Chromosome"/>
</dbReference>
<keyword evidence="10" id="KW-1185">Reference proteome</keyword>
<keyword evidence="2" id="KW-0489">Methyltransferase</keyword>